<dbReference type="PANTHER" id="PTHR34290">
    <property type="entry name" value="SI:CH73-390P7.2"/>
    <property type="match status" value="1"/>
</dbReference>
<proteinExistence type="predicted"/>
<gene>
    <name evidence="1" type="ORF">WJX81_006567</name>
</gene>
<protein>
    <recommendedName>
        <fullName evidence="3">Thiol-disulfide oxidoreductase DCC</fullName>
    </recommendedName>
</protein>
<dbReference type="InterPro" id="IPR044691">
    <property type="entry name" value="DCC1_Trx"/>
</dbReference>
<comment type="caution">
    <text evidence="1">The sequence shown here is derived from an EMBL/GenBank/DDBJ whole genome shotgun (WGS) entry which is preliminary data.</text>
</comment>
<accession>A0AAW1RLK2</accession>
<dbReference type="EMBL" id="JALJOU010000034">
    <property type="protein sequence ID" value="KAK9834056.1"/>
    <property type="molecule type" value="Genomic_DNA"/>
</dbReference>
<evidence type="ECO:0000313" key="2">
    <source>
        <dbReference type="Proteomes" id="UP001445335"/>
    </source>
</evidence>
<dbReference type="GO" id="GO:0015035">
    <property type="term" value="F:protein-disulfide reductase activity"/>
    <property type="evidence" value="ECO:0007669"/>
    <property type="project" value="InterPro"/>
</dbReference>
<dbReference type="InterPro" id="IPR007263">
    <property type="entry name" value="DCC1-like"/>
</dbReference>
<reference evidence="1 2" key="1">
    <citation type="journal article" date="2024" name="Nat. Commun.">
        <title>Phylogenomics reveals the evolutionary origins of lichenization in chlorophyte algae.</title>
        <authorList>
            <person name="Puginier C."/>
            <person name="Libourel C."/>
            <person name="Otte J."/>
            <person name="Skaloud P."/>
            <person name="Haon M."/>
            <person name="Grisel S."/>
            <person name="Petersen M."/>
            <person name="Berrin J.G."/>
            <person name="Delaux P.M."/>
            <person name="Dal Grande F."/>
            <person name="Keller J."/>
        </authorList>
    </citation>
    <scope>NUCLEOTIDE SEQUENCE [LARGE SCALE GENOMIC DNA]</scope>
    <source>
        <strain evidence="1 2">SAG 245.80</strain>
    </source>
</reference>
<dbReference type="PANTHER" id="PTHR34290:SF2">
    <property type="entry name" value="OS04G0668800 PROTEIN"/>
    <property type="match status" value="1"/>
</dbReference>
<name>A0AAW1RLK2_9CHLO</name>
<keyword evidence="2" id="KW-1185">Reference proteome</keyword>
<dbReference type="Pfam" id="PF04134">
    <property type="entry name" value="DCC1-like"/>
    <property type="match status" value="1"/>
</dbReference>
<dbReference type="AlphaFoldDB" id="A0AAW1RLK2"/>
<dbReference type="Proteomes" id="UP001445335">
    <property type="component" value="Unassembled WGS sequence"/>
</dbReference>
<sequence length="188" mass="20683">MAAQGAGRAAQASMHLLRTHARQSPCQQALGRVRFIAVRVTEGKTTEHAPAAGLGGGWDITMLHDGACPLCEREVNMLRRRDAGVGKIRFVDINEPGYRPEDNAGISYEQAMGNIHGILPEGRVVTGVEVFRRLYDAVGLGWVYAITRLPLVGRLADAVYAFWARVRLPLTGRDFQTVLQEKKTCKQT</sequence>
<organism evidence="1 2">
    <name type="scientific">Elliptochloris bilobata</name>
    <dbReference type="NCBI Taxonomy" id="381761"/>
    <lineage>
        <taxon>Eukaryota</taxon>
        <taxon>Viridiplantae</taxon>
        <taxon>Chlorophyta</taxon>
        <taxon>core chlorophytes</taxon>
        <taxon>Trebouxiophyceae</taxon>
        <taxon>Trebouxiophyceae incertae sedis</taxon>
        <taxon>Elliptochloris clade</taxon>
        <taxon>Elliptochloris</taxon>
    </lineage>
</organism>
<evidence type="ECO:0000313" key="1">
    <source>
        <dbReference type="EMBL" id="KAK9834056.1"/>
    </source>
</evidence>
<evidence type="ECO:0008006" key="3">
    <source>
        <dbReference type="Google" id="ProtNLM"/>
    </source>
</evidence>